<dbReference type="GO" id="GO:0030599">
    <property type="term" value="F:pectinesterase activity"/>
    <property type="evidence" value="ECO:0007669"/>
    <property type="project" value="UniProtKB-EC"/>
</dbReference>
<dbReference type="Proteomes" id="UP000187203">
    <property type="component" value="Unassembled WGS sequence"/>
</dbReference>
<dbReference type="GO" id="GO:0042545">
    <property type="term" value="P:cell wall modification"/>
    <property type="evidence" value="ECO:0007669"/>
    <property type="project" value="InterPro"/>
</dbReference>
<comment type="caution">
    <text evidence="7">The sequence shown here is derived from an EMBL/GenBank/DDBJ whole genome shotgun (WGS) entry which is preliminary data.</text>
</comment>
<evidence type="ECO:0000256" key="5">
    <source>
        <dbReference type="ARBA" id="ARBA00023085"/>
    </source>
</evidence>
<dbReference type="InterPro" id="IPR011050">
    <property type="entry name" value="Pectin_lyase_fold/virulence"/>
</dbReference>
<dbReference type="GO" id="GO:0045490">
    <property type="term" value="P:pectin catabolic process"/>
    <property type="evidence" value="ECO:0007669"/>
    <property type="project" value="UniProtKB-UniPathway"/>
</dbReference>
<dbReference type="PANTHER" id="PTHR31321:SF76">
    <property type="entry name" value="PECTINESTERASE 10-RELATED"/>
    <property type="match status" value="1"/>
</dbReference>
<dbReference type="AlphaFoldDB" id="A0A1R3KAQ0"/>
<comment type="similarity">
    <text evidence="2">Belongs to the pectinesterase family.</text>
</comment>
<keyword evidence="5" id="KW-0063">Aspartyl esterase</keyword>
<dbReference type="EC" id="3.1.1.11" evidence="3"/>
<dbReference type="OrthoDB" id="2019149at2759"/>
<proteinExistence type="inferred from homology"/>
<name>A0A1R3KAQ0_9ROSI</name>
<evidence type="ECO:0000313" key="7">
    <source>
        <dbReference type="EMBL" id="OMP04177.1"/>
    </source>
</evidence>
<dbReference type="SUPFAM" id="SSF51126">
    <property type="entry name" value="Pectin lyase-like"/>
    <property type="match status" value="1"/>
</dbReference>
<protein>
    <recommendedName>
        <fullName evidence="3">pectinesterase</fullName>
        <ecNumber evidence="3">3.1.1.11</ecNumber>
    </recommendedName>
</protein>
<dbReference type="Pfam" id="PF01095">
    <property type="entry name" value="Pectinesterase"/>
    <property type="match status" value="1"/>
</dbReference>
<dbReference type="PANTHER" id="PTHR31321">
    <property type="entry name" value="ACYL-COA THIOESTER HYDROLASE YBHC-RELATED"/>
    <property type="match status" value="1"/>
</dbReference>
<dbReference type="Gene3D" id="2.160.20.10">
    <property type="entry name" value="Single-stranded right-handed beta-helix, Pectin lyase-like"/>
    <property type="match status" value="1"/>
</dbReference>
<reference evidence="8" key="1">
    <citation type="submission" date="2013-09" db="EMBL/GenBank/DDBJ databases">
        <title>Corchorus olitorius genome sequencing.</title>
        <authorList>
            <person name="Alam M."/>
            <person name="Haque M.S."/>
            <person name="Islam M.S."/>
            <person name="Emdad E.M."/>
            <person name="Islam M.M."/>
            <person name="Ahmed B."/>
            <person name="Halim A."/>
            <person name="Hossen Q.M.M."/>
            <person name="Hossain M.Z."/>
            <person name="Ahmed R."/>
            <person name="Khan M.M."/>
            <person name="Islam R."/>
            <person name="Rashid M.M."/>
            <person name="Khan S.A."/>
            <person name="Rahman M.S."/>
            <person name="Alam M."/>
            <person name="Yahiya A.S."/>
            <person name="Khan M.S."/>
            <person name="Azam M.S."/>
            <person name="Haque T."/>
            <person name="Lashkar M.Z.H."/>
            <person name="Akhand A.I."/>
            <person name="Morshed G."/>
            <person name="Roy S."/>
            <person name="Uddin K.S."/>
            <person name="Rabeya T."/>
            <person name="Hossain A.S."/>
            <person name="Chowdhury A."/>
            <person name="Snigdha A.R."/>
            <person name="Mortoza M.S."/>
            <person name="Matin S.A."/>
            <person name="Hoque S.M.E."/>
            <person name="Islam M.K."/>
            <person name="Roy D.K."/>
            <person name="Haider R."/>
            <person name="Moosa M.M."/>
            <person name="Elias S.M."/>
            <person name="Hasan A.M."/>
            <person name="Jahan S."/>
            <person name="Shafiuddin M."/>
            <person name="Mahmood N."/>
            <person name="Shommy N.S."/>
        </authorList>
    </citation>
    <scope>NUCLEOTIDE SEQUENCE [LARGE SCALE GENOMIC DNA]</scope>
    <source>
        <strain evidence="8">cv. O-4</strain>
    </source>
</reference>
<evidence type="ECO:0000256" key="3">
    <source>
        <dbReference type="ARBA" id="ARBA00013229"/>
    </source>
</evidence>
<dbReference type="UniPathway" id="UPA00545">
    <property type="reaction ID" value="UER00823"/>
</dbReference>
<dbReference type="InterPro" id="IPR012334">
    <property type="entry name" value="Pectin_lyas_fold"/>
</dbReference>
<keyword evidence="4" id="KW-0378">Hydrolase</keyword>
<sequence length="195" mass="21694">MGKNPTAVAAAAAIHGDKSYFYRCGFSSVQDTLWDNSGRHYFKRCTIEGAVDFICGAGQSIYEDCTIRYLGDLLKGTGYITAQSREEKTDANGFVFKNCNVYGTGKALLGRAWRQSARVLFYNCQFADIIDPLGWEAWNGQSQEQLTFAEYGNRGPGADTSKRVQWEKKLSAQAVAQFTSMSYIDNEGWLQSLPV</sequence>
<organism evidence="7 8">
    <name type="scientific">Corchorus olitorius</name>
    <dbReference type="NCBI Taxonomy" id="93759"/>
    <lineage>
        <taxon>Eukaryota</taxon>
        <taxon>Viridiplantae</taxon>
        <taxon>Streptophyta</taxon>
        <taxon>Embryophyta</taxon>
        <taxon>Tracheophyta</taxon>
        <taxon>Spermatophyta</taxon>
        <taxon>Magnoliopsida</taxon>
        <taxon>eudicotyledons</taxon>
        <taxon>Gunneridae</taxon>
        <taxon>Pentapetalae</taxon>
        <taxon>rosids</taxon>
        <taxon>malvids</taxon>
        <taxon>Malvales</taxon>
        <taxon>Malvaceae</taxon>
        <taxon>Grewioideae</taxon>
        <taxon>Apeibeae</taxon>
        <taxon>Corchorus</taxon>
    </lineage>
</organism>
<evidence type="ECO:0000313" key="8">
    <source>
        <dbReference type="Proteomes" id="UP000187203"/>
    </source>
</evidence>
<evidence type="ECO:0000259" key="6">
    <source>
        <dbReference type="Pfam" id="PF01095"/>
    </source>
</evidence>
<accession>A0A1R3KAQ0</accession>
<dbReference type="EMBL" id="AWUE01014287">
    <property type="protein sequence ID" value="OMP04177.1"/>
    <property type="molecule type" value="Genomic_DNA"/>
</dbReference>
<dbReference type="STRING" id="93759.A0A1R3KAQ0"/>
<evidence type="ECO:0000256" key="1">
    <source>
        <dbReference type="ARBA" id="ARBA00005184"/>
    </source>
</evidence>
<keyword evidence="8" id="KW-1185">Reference proteome</keyword>
<dbReference type="InterPro" id="IPR000070">
    <property type="entry name" value="Pectinesterase_cat"/>
</dbReference>
<feature type="domain" description="Pectinesterase catalytic" evidence="6">
    <location>
        <begin position="9"/>
        <end position="186"/>
    </location>
</feature>
<evidence type="ECO:0000256" key="4">
    <source>
        <dbReference type="ARBA" id="ARBA00022801"/>
    </source>
</evidence>
<comment type="pathway">
    <text evidence="1">Glycan metabolism; pectin degradation; 2-dehydro-3-deoxy-D-gluconate from pectin: step 1/5.</text>
</comment>
<gene>
    <name evidence="7" type="ORF">COLO4_09878</name>
</gene>
<evidence type="ECO:0000256" key="2">
    <source>
        <dbReference type="ARBA" id="ARBA00008891"/>
    </source>
</evidence>